<dbReference type="AlphaFoldDB" id="A0A1B0BXG2"/>
<dbReference type="InterPro" id="IPR012921">
    <property type="entry name" value="SPOC_C"/>
</dbReference>
<dbReference type="EMBL" id="JXJN01022211">
    <property type="status" value="NOT_ANNOTATED_CDS"/>
    <property type="molecule type" value="Genomic_DNA"/>
</dbReference>
<dbReference type="Proteomes" id="UP000092460">
    <property type="component" value="Unassembled WGS sequence"/>
</dbReference>
<dbReference type="PANTHER" id="PTHR11477:SF51">
    <property type="entry name" value="PROTEIN PARTNER OF SNF, ISOFORM B"/>
    <property type="match status" value="1"/>
</dbReference>
<organism evidence="2 3">
    <name type="scientific">Glossina palpalis gambiensis</name>
    <dbReference type="NCBI Taxonomy" id="67801"/>
    <lineage>
        <taxon>Eukaryota</taxon>
        <taxon>Metazoa</taxon>
        <taxon>Ecdysozoa</taxon>
        <taxon>Arthropoda</taxon>
        <taxon>Hexapoda</taxon>
        <taxon>Insecta</taxon>
        <taxon>Pterygota</taxon>
        <taxon>Neoptera</taxon>
        <taxon>Endopterygota</taxon>
        <taxon>Diptera</taxon>
        <taxon>Brachycera</taxon>
        <taxon>Muscomorpha</taxon>
        <taxon>Hippoboscoidea</taxon>
        <taxon>Glossinidae</taxon>
        <taxon>Glossina</taxon>
    </lineage>
</organism>
<keyword evidence="3" id="KW-1185">Reference proteome</keyword>
<evidence type="ECO:0000259" key="1">
    <source>
        <dbReference type="Pfam" id="PF07744"/>
    </source>
</evidence>
<dbReference type="GO" id="GO:0006351">
    <property type="term" value="P:DNA-templated transcription"/>
    <property type="evidence" value="ECO:0007669"/>
    <property type="project" value="TreeGrafter"/>
</dbReference>
<evidence type="ECO:0000313" key="3">
    <source>
        <dbReference type="Proteomes" id="UP000092460"/>
    </source>
</evidence>
<reference evidence="2" key="2">
    <citation type="submission" date="2020-05" db="UniProtKB">
        <authorList>
            <consortium name="EnsemblMetazoa"/>
        </authorList>
    </citation>
    <scope>IDENTIFICATION</scope>
    <source>
        <strain evidence="2">IAEA</strain>
    </source>
</reference>
<reference evidence="3" key="1">
    <citation type="submission" date="2015-01" db="EMBL/GenBank/DDBJ databases">
        <authorList>
            <person name="Aksoy S."/>
            <person name="Warren W."/>
            <person name="Wilson R.K."/>
        </authorList>
    </citation>
    <scope>NUCLEOTIDE SEQUENCE [LARGE SCALE GENOMIC DNA]</scope>
    <source>
        <strain evidence="3">IAEA</strain>
    </source>
</reference>
<proteinExistence type="predicted"/>
<protein>
    <recommendedName>
        <fullName evidence="1">Spen paralogue and orthologue SPOC C-terminal domain-containing protein</fullName>
    </recommendedName>
</protein>
<dbReference type="VEuPathDB" id="VectorBase:GPPI043449"/>
<accession>A0A1B0BXG2</accession>
<evidence type="ECO:0000313" key="2">
    <source>
        <dbReference type="EnsemblMetazoa" id="GPPI043449-PA"/>
    </source>
</evidence>
<sequence>MVSIPTPPRDPYIRFNAANSPNIQGNIMRYNTNLWSGVASFQTIPQLILGNCTNLSKIMPNELDVVGRIGPDTVWDYISKIKKRSNKEIIIIRSIPANESETSAYTILYQYLENRNRLGVIKTTSSQLKDFYRIL</sequence>
<dbReference type="GO" id="GO:0005634">
    <property type="term" value="C:nucleus"/>
    <property type="evidence" value="ECO:0007669"/>
    <property type="project" value="TreeGrafter"/>
</dbReference>
<feature type="domain" description="Spen paralogue and orthologue SPOC C-terminal" evidence="1">
    <location>
        <begin position="36"/>
        <end position="133"/>
    </location>
</feature>
<name>A0A1B0BXG2_9MUSC</name>
<dbReference type="STRING" id="67801.A0A1B0BXG2"/>
<dbReference type="Pfam" id="PF07744">
    <property type="entry name" value="SPOC"/>
    <property type="match status" value="1"/>
</dbReference>
<dbReference type="EnsemblMetazoa" id="GPPI043449-RA">
    <property type="protein sequence ID" value="GPPI043449-PA"/>
    <property type="gene ID" value="GPPI043449"/>
</dbReference>
<dbReference type="PANTHER" id="PTHR11477">
    <property type="entry name" value="TRANSCRIPTION FACTOR S-II ZINC FINGER DOMAIN-CONTAINING PROTEIN"/>
    <property type="match status" value="1"/>
</dbReference>